<sequence>MSDKLASPFTLASAQLEALWIESESLQFDGDIETIIDLWTESATKLPDSTTQKLVILKYLAVSRDYYRSGDDKNFRLFFLRAMKNMDAARIDQLIDMQQRRQQPIDEANQQRQSVINSAQEEARRIWNADESKSLKVGEVSERIWSMLGDKKPKTITTVRKWIGKVAPDYAREGGRPSKKK</sequence>
<gene>
    <name evidence="1" type="ORF">CW360_02435</name>
</gene>
<organism evidence="1 2">
    <name type="scientific">Pseudomonas fluvialis</name>
    <dbReference type="NCBI Taxonomy" id="1793966"/>
    <lineage>
        <taxon>Bacteria</taxon>
        <taxon>Pseudomonadati</taxon>
        <taxon>Pseudomonadota</taxon>
        <taxon>Gammaproteobacteria</taxon>
        <taxon>Pseudomonadales</taxon>
        <taxon>Pseudomonadaceae</taxon>
        <taxon>Pseudomonas</taxon>
    </lineage>
</organism>
<accession>A0A2I0CTB0</accession>
<dbReference type="AlphaFoldDB" id="A0A2I0CTB0"/>
<name>A0A2I0CTB0_9PSED</name>
<evidence type="ECO:0000313" key="1">
    <source>
        <dbReference type="EMBL" id="PKF72597.1"/>
    </source>
</evidence>
<dbReference type="RefSeq" id="WP_101192625.1">
    <property type="nucleotide sequence ID" value="NZ_PIYS01000003.1"/>
</dbReference>
<dbReference type="Proteomes" id="UP000242861">
    <property type="component" value="Unassembled WGS sequence"/>
</dbReference>
<comment type="caution">
    <text evidence="1">The sequence shown here is derived from an EMBL/GenBank/DDBJ whole genome shotgun (WGS) entry which is preliminary data.</text>
</comment>
<evidence type="ECO:0000313" key="2">
    <source>
        <dbReference type="Proteomes" id="UP000242861"/>
    </source>
</evidence>
<protein>
    <submittedName>
        <fullName evidence="1">Uncharacterized protein</fullName>
    </submittedName>
</protein>
<dbReference type="EMBL" id="PIYS01000003">
    <property type="protein sequence ID" value="PKF72597.1"/>
    <property type="molecule type" value="Genomic_DNA"/>
</dbReference>
<proteinExistence type="predicted"/>
<reference evidence="2" key="1">
    <citation type="submission" date="2017-12" db="EMBL/GenBank/DDBJ databases">
        <authorList>
            <person name="Yu X.-Y."/>
        </authorList>
    </citation>
    <scope>NUCLEOTIDE SEQUENCE [LARGE SCALE GENOMIC DNA]</scope>
    <source>
        <strain evidence="2">ZYSR67-Z</strain>
    </source>
</reference>